<dbReference type="GeneID" id="116225021"/>
<proteinExistence type="predicted"/>
<accession>A0A8M1K5N6</accession>
<reference evidence="3" key="1">
    <citation type="submission" date="2025-08" db="UniProtKB">
        <authorList>
            <consortium name="RefSeq"/>
        </authorList>
    </citation>
    <scope>IDENTIFICATION</scope>
</reference>
<evidence type="ECO:0000313" key="3">
    <source>
        <dbReference type="RefSeq" id="XP_042559186.1"/>
    </source>
</evidence>
<dbReference type="KEGG" id="char:116225021"/>
<feature type="region of interest" description="Disordered" evidence="1">
    <location>
        <begin position="233"/>
        <end position="286"/>
    </location>
</feature>
<protein>
    <submittedName>
        <fullName evidence="3">Uncharacterized protein C13orf42</fullName>
    </submittedName>
</protein>
<dbReference type="AlphaFoldDB" id="A0A8M1K5N6"/>
<feature type="compositionally biased region" description="Gly residues" evidence="1">
    <location>
        <begin position="260"/>
        <end position="269"/>
    </location>
</feature>
<evidence type="ECO:0000256" key="1">
    <source>
        <dbReference type="SAM" id="MobiDB-lite"/>
    </source>
</evidence>
<gene>
    <name evidence="3" type="primary">LOC116225021</name>
</gene>
<dbReference type="Proteomes" id="UP000515152">
    <property type="component" value="Chromosome 2"/>
</dbReference>
<feature type="compositionally biased region" description="Basic and acidic residues" evidence="1">
    <location>
        <begin position="233"/>
        <end position="248"/>
    </location>
</feature>
<name>A0A8M1K5N6_CLUHA</name>
<feature type="region of interest" description="Disordered" evidence="1">
    <location>
        <begin position="118"/>
        <end position="155"/>
    </location>
</feature>
<sequence>MFRKINAVFRPNHGQRHQDGHKARDDYHSACTVKLVRSTSMLVVGETRSRRTQEPDTTLKRSKSSVNLESTTALYYYQSREDQIWLYSQNQNCLQYLQELVALRRQYTRSVINLQNAERRNSLVSPKKKPAPQPPRTKATQSTRPEPTAPPIPNEEDTLQFLDSVIASCDLEPTRKPNVDDGNADVDFIGRPVCLRLTVLVQTFSSSPPVATSTSGHDLHSNWVLRDPRRFSMDESRLRRPPESRLDPGPDPAGRRKGQSGKGQSGTGQSGTASGRRLQRHPIHLPKVVESAFQTLRFKPKLNKKD</sequence>
<dbReference type="OrthoDB" id="8784811at2759"/>
<organism evidence="2 3">
    <name type="scientific">Clupea harengus</name>
    <name type="common">Atlantic herring</name>
    <dbReference type="NCBI Taxonomy" id="7950"/>
    <lineage>
        <taxon>Eukaryota</taxon>
        <taxon>Metazoa</taxon>
        <taxon>Chordata</taxon>
        <taxon>Craniata</taxon>
        <taxon>Vertebrata</taxon>
        <taxon>Euteleostomi</taxon>
        <taxon>Actinopterygii</taxon>
        <taxon>Neopterygii</taxon>
        <taxon>Teleostei</taxon>
        <taxon>Clupei</taxon>
        <taxon>Clupeiformes</taxon>
        <taxon>Clupeoidei</taxon>
        <taxon>Clupeidae</taxon>
        <taxon>Clupea</taxon>
    </lineage>
</organism>
<keyword evidence="2" id="KW-1185">Reference proteome</keyword>
<evidence type="ECO:0000313" key="2">
    <source>
        <dbReference type="Proteomes" id="UP000515152"/>
    </source>
</evidence>
<dbReference type="RefSeq" id="XP_042559186.1">
    <property type="nucleotide sequence ID" value="XM_042703252.1"/>
</dbReference>